<dbReference type="EMBL" id="CP029255">
    <property type="protein sequence ID" value="AWK03433.1"/>
    <property type="molecule type" value="Genomic_DNA"/>
</dbReference>
<dbReference type="Pfam" id="PF13366">
    <property type="entry name" value="PDDEXK_3"/>
    <property type="match status" value="1"/>
</dbReference>
<gene>
    <name evidence="1" type="ORF">HYN56_04035</name>
</gene>
<dbReference type="NCBIfam" id="TIGR04256">
    <property type="entry name" value="GxxExxY"/>
    <property type="match status" value="1"/>
</dbReference>
<dbReference type="Proteomes" id="UP000245250">
    <property type="component" value="Chromosome"/>
</dbReference>
<proteinExistence type="predicted"/>
<organism evidence="1 2">
    <name type="scientific">Flavobacterium crocinum</name>
    <dbReference type="NCBI Taxonomy" id="2183896"/>
    <lineage>
        <taxon>Bacteria</taxon>
        <taxon>Pseudomonadati</taxon>
        <taxon>Bacteroidota</taxon>
        <taxon>Flavobacteriia</taxon>
        <taxon>Flavobacteriales</taxon>
        <taxon>Flavobacteriaceae</taxon>
        <taxon>Flavobacterium</taxon>
    </lineage>
</organism>
<reference evidence="1 2" key="1">
    <citation type="submission" date="2018-05" db="EMBL/GenBank/DDBJ databases">
        <title>Genome sequencing of Flavobacterium sp. HYN0056.</title>
        <authorList>
            <person name="Yi H."/>
            <person name="Baek C."/>
        </authorList>
    </citation>
    <scope>NUCLEOTIDE SEQUENCE [LARGE SCALE GENOMIC DNA]</scope>
    <source>
        <strain evidence="1 2">HYN0056</strain>
    </source>
</reference>
<dbReference type="InterPro" id="IPR026350">
    <property type="entry name" value="GxxExxY"/>
</dbReference>
<dbReference type="RefSeq" id="WP_109191005.1">
    <property type="nucleotide sequence ID" value="NZ_CP029255.1"/>
</dbReference>
<dbReference type="AlphaFoldDB" id="A0A2S1YH79"/>
<evidence type="ECO:0000313" key="2">
    <source>
        <dbReference type="Proteomes" id="UP000245250"/>
    </source>
</evidence>
<sequence length="133" mass="15627">MNDLLHKEISKSILKIFYDVYNQLGYGFLEKVYQNAMYFELKAQGYKVEPQKQIKVYFKNQLVGEFYADLLIENTIIVELKACEYLISSHIAQLVNYLKSTEIEIGLLLNFGETPEFKRVIYTNNRKSNLKNP</sequence>
<protein>
    <submittedName>
        <fullName evidence="1">GxxExxY protein</fullName>
    </submittedName>
</protein>
<name>A0A2S1YH79_9FLAO</name>
<accession>A0A2S1YH79</accession>
<dbReference type="OrthoDB" id="9806869at2"/>
<keyword evidence="2" id="KW-1185">Reference proteome</keyword>
<evidence type="ECO:0000313" key="1">
    <source>
        <dbReference type="EMBL" id="AWK03433.1"/>
    </source>
</evidence>
<dbReference type="KEGG" id="fcr:HYN56_04035"/>